<evidence type="ECO:0000256" key="6">
    <source>
        <dbReference type="SAM" id="MobiDB-lite"/>
    </source>
</evidence>
<feature type="region of interest" description="Disordered" evidence="6">
    <location>
        <begin position="362"/>
        <end position="400"/>
    </location>
</feature>
<dbReference type="InterPro" id="IPR052337">
    <property type="entry name" value="SAT4-like"/>
</dbReference>
<evidence type="ECO:0000259" key="8">
    <source>
        <dbReference type="Pfam" id="PF20684"/>
    </source>
</evidence>
<protein>
    <recommendedName>
        <fullName evidence="8">Rhodopsin domain-containing protein</fullName>
    </recommendedName>
</protein>
<evidence type="ECO:0000256" key="2">
    <source>
        <dbReference type="ARBA" id="ARBA00022692"/>
    </source>
</evidence>
<feature type="transmembrane region" description="Helical" evidence="7">
    <location>
        <begin position="228"/>
        <end position="246"/>
    </location>
</feature>
<feature type="transmembrane region" description="Helical" evidence="7">
    <location>
        <begin position="196"/>
        <end position="216"/>
    </location>
</feature>
<keyword evidence="3 7" id="KW-1133">Transmembrane helix</keyword>
<dbReference type="InterPro" id="IPR049326">
    <property type="entry name" value="Rhodopsin_dom_fungi"/>
</dbReference>
<feature type="transmembrane region" description="Helical" evidence="7">
    <location>
        <begin position="64"/>
        <end position="88"/>
    </location>
</feature>
<gene>
    <name evidence="9" type="ORF">EJ02DRAFT_167359</name>
</gene>
<feature type="domain" description="Rhodopsin" evidence="8">
    <location>
        <begin position="48"/>
        <end position="292"/>
    </location>
</feature>
<sequence>MNDLLVSRQAFGPPMPPPSPEYLAENLAPKLMAVLGPLYAISTIAVLLRFYVRIFVLKTFGWDDGMMGIAVSISTATLCLWVRLLSLGLGRHAQAFPIENLFIFFKTIYFYSILIISAYSFIKLSIGFFLLRLADRTRWRPFLIGMLCFIGVFTIASTFAIIFQCSPVAAGWDFTLRPPIGTAKCYDSDIFKNIGVFNSSVNIATDLLFALIPIPMVWKLQVTLRTRIGLALILSLGLFASAVAIYKTPIQYNFFKETDFSGHGAWYYIWQQIEMHVGILAACLPTLKSLFAGFFGQISSFTKGRTTGSRGIHRGPFRSNGYMKHSNKQGQSHFAMKNLSDGSQSTGRDPYSEDAVLGKETYTAEAGRGRIGRPTSQAGESNESILSHDGSAEQRRSVPRGVAVVRTTEVNISR</sequence>
<dbReference type="Pfam" id="PF20684">
    <property type="entry name" value="Fung_rhodopsin"/>
    <property type="match status" value="1"/>
</dbReference>
<comment type="subcellular location">
    <subcellularLocation>
        <location evidence="1">Membrane</location>
        <topology evidence="1">Multi-pass membrane protein</topology>
    </subcellularLocation>
</comment>
<keyword evidence="4 7" id="KW-0472">Membrane</keyword>
<dbReference type="Proteomes" id="UP000800038">
    <property type="component" value="Unassembled WGS sequence"/>
</dbReference>
<dbReference type="OrthoDB" id="5022096at2759"/>
<dbReference type="EMBL" id="ML976384">
    <property type="protein sequence ID" value="KAF1934748.1"/>
    <property type="molecule type" value="Genomic_DNA"/>
</dbReference>
<evidence type="ECO:0000313" key="9">
    <source>
        <dbReference type="EMBL" id="KAF1934748.1"/>
    </source>
</evidence>
<feature type="transmembrane region" description="Helical" evidence="7">
    <location>
        <begin position="108"/>
        <end position="131"/>
    </location>
</feature>
<feature type="compositionally biased region" description="Polar residues" evidence="6">
    <location>
        <begin position="374"/>
        <end position="385"/>
    </location>
</feature>
<evidence type="ECO:0000256" key="1">
    <source>
        <dbReference type="ARBA" id="ARBA00004141"/>
    </source>
</evidence>
<evidence type="ECO:0000313" key="10">
    <source>
        <dbReference type="Proteomes" id="UP000800038"/>
    </source>
</evidence>
<comment type="similarity">
    <text evidence="5">Belongs to the SAT4 family.</text>
</comment>
<name>A0A6A5S5T0_9PLEO</name>
<accession>A0A6A5S5T0</accession>
<dbReference type="GO" id="GO:0016020">
    <property type="term" value="C:membrane"/>
    <property type="evidence" value="ECO:0007669"/>
    <property type="project" value="UniProtKB-SubCell"/>
</dbReference>
<evidence type="ECO:0000256" key="7">
    <source>
        <dbReference type="SAM" id="Phobius"/>
    </source>
</evidence>
<organism evidence="9 10">
    <name type="scientific">Clathrospora elynae</name>
    <dbReference type="NCBI Taxonomy" id="706981"/>
    <lineage>
        <taxon>Eukaryota</taxon>
        <taxon>Fungi</taxon>
        <taxon>Dikarya</taxon>
        <taxon>Ascomycota</taxon>
        <taxon>Pezizomycotina</taxon>
        <taxon>Dothideomycetes</taxon>
        <taxon>Pleosporomycetidae</taxon>
        <taxon>Pleosporales</taxon>
        <taxon>Diademaceae</taxon>
        <taxon>Clathrospora</taxon>
    </lineage>
</organism>
<feature type="transmembrane region" description="Helical" evidence="7">
    <location>
        <begin position="31"/>
        <end position="52"/>
    </location>
</feature>
<dbReference type="PANTHER" id="PTHR33048:SF96">
    <property type="entry name" value="INTEGRAL MEMBRANE PROTEIN"/>
    <property type="match status" value="1"/>
</dbReference>
<dbReference type="PANTHER" id="PTHR33048">
    <property type="entry name" value="PTH11-LIKE INTEGRAL MEMBRANE PROTEIN (AFU_ORTHOLOGUE AFUA_5G11245)"/>
    <property type="match status" value="1"/>
</dbReference>
<keyword evidence="10" id="KW-1185">Reference proteome</keyword>
<keyword evidence="2 7" id="KW-0812">Transmembrane</keyword>
<dbReference type="AlphaFoldDB" id="A0A6A5S5T0"/>
<proteinExistence type="inferred from homology"/>
<reference evidence="9" key="1">
    <citation type="journal article" date="2020" name="Stud. Mycol.">
        <title>101 Dothideomycetes genomes: a test case for predicting lifestyles and emergence of pathogens.</title>
        <authorList>
            <person name="Haridas S."/>
            <person name="Albert R."/>
            <person name="Binder M."/>
            <person name="Bloem J."/>
            <person name="Labutti K."/>
            <person name="Salamov A."/>
            <person name="Andreopoulos B."/>
            <person name="Baker S."/>
            <person name="Barry K."/>
            <person name="Bills G."/>
            <person name="Bluhm B."/>
            <person name="Cannon C."/>
            <person name="Castanera R."/>
            <person name="Culley D."/>
            <person name="Daum C."/>
            <person name="Ezra D."/>
            <person name="Gonzalez J."/>
            <person name="Henrissat B."/>
            <person name="Kuo A."/>
            <person name="Liang C."/>
            <person name="Lipzen A."/>
            <person name="Lutzoni F."/>
            <person name="Magnuson J."/>
            <person name="Mondo S."/>
            <person name="Nolan M."/>
            <person name="Ohm R."/>
            <person name="Pangilinan J."/>
            <person name="Park H.-J."/>
            <person name="Ramirez L."/>
            <person name="Alfaro M."/>
            <person name="Sun H."/>
            <person name="Tritt A."/>
            <person name="Yoshinaga Y."/>
            <person name="Zwiers L.-H."/>
            <person name="Turgeon B."/>
            <person name="Goodwin S."/>
            <person name="Spatafora J."/>
            <person name="Crous P."/>
            <person name="Grigoriev I."/>
        </authorList>
    </citation>
    <scope>NUCLEOTIDE SEQUENCE</scope>
    <source>
        <strain evidence="9">CBS 161.51</strain>
    </source>
</reference>
<evidence type="ECO:0000256" key="4">
    <source>
        <dbReference type="ARBA" id="ARBA00023136"/>
    </source>
</evidence>
<evidence type="ECO:0000256" key="3">
    <source>
        <dbReference type="ARBA" id="ARBA00022989"/>
    </source>
</evidence>
<feature type="transmembrane region" description="Helical" evidence="7">
    <location>
        <begin position="143"/>
        <end position="163"/>
    </location>
</feature>
<evidence type="ECO:0000256" key="5">
    <source>
        <dbReference type="ARBA" id="ARBA00038359"/>
    </source>
</evidence>